<organism evidence="2">
    <name type="scientific">mine drainage metagenome</name>
    <dbReference type="NCBI Taxonomy" id="410659"/>
    <lineage>
        <taxon>unclassified sequences</taxon>
        <taxon>metagenomes</taxon>
        <taxon>ecological metagenomes</taxon>
    </lineage>
</organism>
<protein>
    <submittedName>
        <fullName evidence="2">Uncharacterized protein</fullName>
    </submittedName>
</protein>
<dbReference type="AlphaFoldDB" id="T1C714"/>
<dbReference type="EMBL" id="AUZX01001997">
    <property type="protein sequence ID" value="EQD77827.1"/>
    <property type="molecule type" value="Genomic_DNA"/>
</dbReference>
<gene>
    <name evidence="2" type="ORF">B1A_02694</name>
    <name evidence="1" type="ORF">B2A_13097</name>
</gene>
<dbReference type="EMBL" id="AUZZ01009471">
    <property type="protein sequence ID" value="EQD33541.1"/>
    <property type="molecule type" value="Genomic_DNA"/>
</dbReference>
<dbReference type="InterPro" id="IPR046480">
    <property type="entry name" value="DUF6573"/>
</dbReference>
<comment type="caution">
    <text evidence="2">The sequence shown here is derived from an EMBL/GenBank/DDBJ whole genome shotgun (WGS) entry which is preliminary data.</text>
</comment>
<evidence type="ECO:0000313" key="2">
    <source>
        <dbReference type="EMBL" id="EQD77827.1"/>
    </source>
</evidence>
<name>T1C714_9ZZZZ</name>
<evidence type="ECO:0000313" key="1">
    <source>
        <dbReference type="EMBL" id="EQD33541.1"/>
    </source>
</evidence>
<dbReference type="Pfam" id="PF20213">
    <property type="entry name" value="DUF6573"/>
    <property type="match status" value="1"/>
</dbReference>
<accession>T1C714</accession>
<sequence>MNNQDNDLVRELFGEPISTYTRAEAISDGTLIDVSTEARALGIRHPVALTRAAWADCVDWQDEDSRRQIYQDIAGRLHDVLWMFRCAARHASGERIRFSLYRVPRGGRATRPRLTMLAAVIGPGDTGEEPVLTIMLPGED</sequence>
<reference evidence="2" key="2">
    <citation type="journal article" date="2014" name="ISME J.">
        <title>Microbial stratification in low pH oxic and suboxic macroscopic growths along an acid mine drainage.</title>
        <authorList>
            <person name="Mendez-Garcia C."/>
            <person name="Mesa V."/>
            <person name="Sprenger R.R."/>
            <person name="Richter M."/>
            <person name="Diez M.S."/>
            <person name="Solano J."/>
            <person name="Bargiela R."/>
            <person name="Golyshina O.V."/>
            <person name="Manteca A."/>
            <person name="Ramos J.L."/>
            <person name="Gallego J.R."/>
            <person name="Llorente I."/>
            <person name="Martins Dos Santos V.A."/>
            <person name="Jensen O.N."/>
            <person name="Pelaez A.I."/>
            <person name="Sanchez J."/>
            <person name="Ferrer M."/>
        </authorList>
    </citation>
    <scope>NUCLEOTIDE SEQUENCE</scope>
</reference>
<proteinExistence type="predicted"/>
<reference evidence="2" key="1">
    <citation type="submission" date="2013-08" db="EMBL/GenBank/DDBJ databases">
        <authorList>
            <person name="Mendez C."/>
            <person name="Richter M."/>
            <person name="Ferrer M."/>
            <person name="Sanchez J."/>
        </authorList>
    </citation>
    <scope>NUCLEOTIDE SEQUENCE</scope>
</reference>